<dbReference type="AlphaFoldDB" id="A0A653CQ65"/>
<feature type="region of interest" description="Disordered" evidence="1">
    <location>
        <begin position="1"/>
        <end position="156"/>
    </location>
</feature>
<evidence type="ECO:0000256" key="1">
    <source>
        <dbReference type="SAM" id="MobiDB-lite"/>
    </source>
</evidence>
<dbReference type="OrthoDB" id="6772457at2759"/>
<feature type="compositionally biased region" description="Low complexity" evidence="1">
    <location>
        <begin position="35"/>
        <end position="44"/>
    </location>
</feature>
<feature type="compositionally biased region" description="Polar residues" evidence="1">
    <location>
        <begin position="120"/>
        <end position="134"/>
    </location>
</feature>
<organism evidence="2 3">
    <name type="scientific">Callosobruchus maculatus</name>
    <name type="common">Southern cowpea weevil</name>
    <name type="synonym">Pulse bruchid</name>
    <dbReference type="NCBI Taxonomy" id="64391"/>
    <lineage>
        <taxon>Eukaryota</taxon>
        <taxon>Metazoa</taxon>
        <taxon>Ecdysozoa</taxon>
        <taxon>Arthropoda</taxon>
        <taxon>Hexapoda</taxon>
        <taxon>Insecta</taxon>
        <taxon>Pterygota</taxon>
        <taxon>Neoptera</taxon>
        <taxon>Endopterygota</taxon>
        <taxon>Coleoptera</taxon>
        <taxon>Polyphaga</taxon>
        <taxon>Cucujiformia</taxon>
        <taxon>Chrysomeloidea</taxon>
        <taxon>Chrysomelidae</taxon>
        <taxon>Bruchinae</taxon>
        <taxon>Bruchini</taxon>
        <taxon>Callosobruchus</taxon>
    </lineage>
</organism>
<dbReference type="PANTHER" id="PTHR34239">
    <property type="entry name" value="APPLE DOMAIN-CONTAINING PROTEIN"/>
    <property type="match status" value="1"/>
</dbReference>
<proteinExistence type="predicted"/>
<dbReference type="EMBL" id="CAACVG010008498">
    <property type="protein sequence ID" value="VEN50064.1"/>
    <property type="molecule type" value="Genomic_DNA"/>
</dbReference>
<reference evidence="2 3" key="1">
    <citation type="submission" date="2019-01" db="EMBL/GenBank/DDBJ databases">
        <authorList>
            <person name="Sayadi A."/>
        </authorList>
    </citation>
    <scope>NUCLEOTIDE SEQUENCE [LARGE SCALE GENOMIC DNA]</scope>
</reference>
<keyword evidence="3" id="KW-1185">Reference proteome</keyword>
<feature type="compositionally biased region" description="Basic and acidic residues" evidence="1">
    <location>
        <begin position="20"/>
        <end position="34"/>
    </location>
</feature>
<dbReference type="PANTHER" id="PTHR34239:SF2">
    <property type="entry name" value="TRANSPOSABLE ELEMENT P TRANSPOSASE_THAP9 CONSERVED DOMAIN-CONTAINING PROTEIN"/>
    <property type="match status" value="1"/>
</dbReference>
<evidence type="ECO:0000313" key="2">
    <source>
        <dbReference type="EMBL" id="VEN50064.1"/>
    </source>
</evidence>
<protein>
    <submittedName>
        <fullName evidence="2">Uncharacterized protein</fullName>
    </submittedName>
</protein>
<accession>A0A653CQ65</accession>
<feature type="compositionally biased region" description="Basic residues" evidence="1">
    <location>
        <begin position="61"/>
        <end position="103"/>
    </location>
</feature>
<feature type="compositionally biased region" description="Basic and acidic residues" evidence="1">
    <location>
        <begin position="1"/>
        <end position="13"/>
    </location>
</feature>
<name>A0A653CQ65_CALMS</name>
<gene>
    <name evidence="2" type="ORF">CALMAC_LOCUS10954</name>
</gene>
<sequence>MEKPEEGPSKDETSSSLRNMIREILHQELKDIKSVSRSRSNSSKRFYRGGRSHSSSDSRSRSRSRSRLRRSRSPSVSRRRGRRARRNHWVRNRRSRSHSRPSRSRSPSVSRRQRDRHIHSGQNNLPPSGMQRQASLDGRSPRGAESQGQPGPDEAVLATNNLDDVLVLDEGDSMQLSEDTLHILGADPGKVSSSGFKLHNALASRWSHILTNGTPGEESSNLREKHAVPSNCGLLVPPKINPEVKAILSTTHLTRDSTHSGYQLHIGNGLTAMGKALNVILEEENNLPKDIRANILTNLTDSARIFATLFYDISNIRKYLISPVLNKSVKELTENTTPGEFLFGPDLGERAKSLKSLERAAQELRLPSTSVRNIPPPIRTFGQAGKRGGEQAHQRLQGL</sequence>
<dbReference type="Proteomes" id="UP000410492">
    <property type="component" value="Unassembled WGS sequence"/>
</dbReference>
<evidence type="ECO:0000313" key="3">
    <source>
        <dbReference type="Proteomes" id="UP000410492"/>
    </source>
</evidence>